<organism evidence="2 3">
    <name type="scientific">Tabrizicola soli</name>
    <dbReference type="NCBI Taxonomy" id="2185115"/>
    <lineage>
        <taxon>Bacteria</taxon>
        <taxon>Pseudomonadati</taxon>
        <taxon>Pseudomonadota</taxon>
        <taxon>Alphaproteobacteria</taxon>
        <taxon>Rhodobacterales</taxon>
        <taxon>Paracoccaceae</taxon>
        <taxon>Tabrizicola</taxon>
    </lineage>
</organism>
<protein>
    <submittedName>
        <fullName evidence="2">Glycosyltransferase</fullName>
        <ecNumber evidence="2">2.4.-.-</ecNumber>
    </submittedName>
</protein>
<evidence type="ECO:0000313" key="3">
    <source>
        <dbReference type="Proteomes" id="UP001595445"/>
    </source>
</evidence>
<dbReference type="InterPro" id="IPR029044">
    <property type="entry name" value="Nucleotide-diphossugar_trans"/>
</dbReference>
<comment type="caution">
    <text evidence="2">The sequence shown here is derived from an EMBL/GenBank/DDBJ whole genome shotgun (WGS) entry which is preliminary data.</text>
</comment>
<keyword evidence="2" id="KW-0808">Transferase</keyword>
<keyword evidence="3" id="KW-1185">Reference proteome</keyword>
<dbReference type="GO" id="GO:0016757">
    <property type="term" value="F:glycosyltransferase activity"/>
    <property type="evidence" value="ECO:0007669"/>
    <property type="project" value="UniProtKB-KW"/>
</dbReference>
<dbReference type="InterPro" id="IPR001173">
    <property type="entry name" value="Glyco_trans_2-like"/>
</dbReference>
<dbReference type="EMBL" id="JBHRSM010000025">
    <property type="protein sequence ID" value="MFC3087533.1"/>
    <property type="molecule type" value="Genomic_DNA"/>
</dbReference>
<reference evidence="3" key="1">
    <citation type="journal article" date="2019" name="Int. J. Syst. Evol. Microbiol.">
        <title>The Global Catalogue of Microorganisms (GCM) 10K type strain sequencing project: providing services to taxonomists for standard genome sequencing and annotation.</title>
        <authorList>
            <consortium name="The Broad Institute Genomics Platform"/>
            <consortium name="The Broad Institute Genome Sequencing Center for Infectious Disease"/>
            <person name="Wu L."/>
            <person name="Ma J."/>
        </authorList>
    </citation>
    <scope>NUCLEOTIDE SEQUENCE [LARGE SCALE GENOMIC DNA]</scope>
    <source>
        <strain evidence="3">KCTC 62102</strain>
    </source>
</reference>
<sequence length="303" mass="33550">MRVSHLIPLYKSARFHDVIVANIEALVDPRDEIILSDRNGDKDYCKRLLRMFANRANVRVLLSDDNANWVENIAGLISAAQGRFLRILPHDDSIDKAGVEALVAVLMQDPGAAVAFGQTIAIGLDGQRIADRDELNLAEGSSTSRWVLEDILPMFWTGRFPGSFKGLVRSALAKQNALRFRATPGLMHSERAWLFALGLAGAFRYVPAVVLTKRYYPESTHRSWVKSPKAFTDVADLMTDYAKALLPSGELIEYASRDLALNAANAVAALRPQAARFRYQPAPDAKAEALRSHPLPGHMWGKM</sequence>
<proteinExistence type="predicted"/>
<dbReference type="Pfam" id="PF00535">
    <property type="entry name" value="Glycos_transf_2"/>
    <property type="match status" value="1"/>
</dbReference>
<dbReference type="Gene3D" id="3.90.550.10">
    <property type="entry name" value="Spore Coat Polysaccharide Biosynthesis Protein SpsA, Chain A"/>
    <property type="match status" value="1"/>
</dbReference>
<keyword evidence="2" id="KW-0328">Glycosyltransferase</keyword>
<gene>
    <name evidence="2" type="ORF">ACFOD6_15905</name>
</gene>
<dbReference type="Proteomes" id="UP001595445">
    <property type="component" value="Unassembled WGS sequence"/>
</dbReference>
<name>A0ABV7DY83_9RHOB</name>
<dbReference type="EC" id="2.4.-.-" evidence="2"/>
<dbReference type="RefSeq" id="WP_197641544.1">
    <property type="nucleotide sequence ID" value="NZ_JAEACP010000001.1"/>
</dbReference>
<evidence type="ECO:0000313" key="2">
    <source>
        <dbReference type="EMBL" id="MFC3087533.1"/>
    </source>
</evidence>
<accession>A0ABV7DY83</accession>
<dbReference type="SUPFAM" id="SSF53448">
    <property type="entry name" value="Nucleotide-diphospho-sugar transferases"/>
    <property type="match status" value="1"/>
</dbReference>
<evidence type="ECO:0000259" key="1">
    <source>
        <dbReference type="Pfam" id="PF00535"/>
    </source>
</evidence>
<feature type="domain" description="Glycosyltransferase 2-like" evidence="1">
    <location>
        <begin position="6"/>
        <end position="140"/>
    </location>
</feature>